<dbReference type="OrthoDB" id="9815592at2"/>
<dbReference type="Proteomes" id="UP000241736">
    <property type="component" value="Unassembled WGS sequence"/>
</dbReference>
<dbReference type="InterPro" id="IPR051159">
    <property type="entry name" value="Hexapeptide_acetyltransf"/>
</dbReference>
<sequence>MFDKIRYWYLQVLGYATFRRRVYVHGRFRVGRPANVVIGEGCSINQDVYILARHRIRIGDRVTLSARCMLLDSGLDLAGGHNHVDGDIVIEDDVWVGAGAIVLPNVVLGRGCVVGAGSVVTRSVPPGCVYAGNPARFLKMISS</sequence>
<organism evidence="3 4">
    <name type="scientific">Arenimonas caeni</name>
    <dbReference type="NCBI Taxonomy" id="2058085"/>
    <lineage>
        <taxon>Bacteria</taxon>
        <taxon>Pseudomonadati</taxon>
        <taxon>Pseudomonadota</taxon>
        <taxon>Gammaproteobacteria</taxon>
        <taxon>Lysobacterales</taxon>
        <taxon>Lysobacteraceae</taxon>
        <taxon>Arenimonas</taxon>
    </lineage>
</organism>
<protein>
    <recommendedName>
        <fullName evidence="5">Acyltransferase</fullName>
    </recommendedName>
</protein>
<evidence type="ECO:0000256" key="1">
    <source>
        <dbReference type="ARBA" id="ARBA00007274"/>
    </source>
</evidence>
<comment type="similarity">
    <text evidence="1">Belongs to the transferase hexapeptide repeat family.</text>
</comment>
<accession>A0A2P6MBP3</accession>
<dbReference type="InterPro" id="IPR011004">
    <property type="entry name" value="Trimer_LpxA-like_sf"/>
</dbReference>
<reference evidence="3 4" key="1">
    <citation type="submission" date="2018-03" db="EMBL/GenBank/DDBJ databases">
        <title>Arenimonas caeni sp. nov., isolated from activated sludge.</title>
        <authorList>
            <person name="Liu H."/>
        </authorList>
    </citation>
    <scope>NUCLEOTIDE SEQUENCE [LARGE SCALE GENOMIC DNA]</scope>
    <source>
        <strain evidence="4">z29</strain>
    </source>
</reference>
<dbReference type="GO" id="GO:0005829">
    <property type="term" value="C:cytosol"/>
    <property type="evidence" value="ECO:0007669"/>
    <property type="project" value="TreeGrafter"/>
</dbReference>
<comment type="caution">
    <text evidence="3">The sequence shown here is derived from an EMBL/GenBank/DDBJ whole genome shotgun (WGS) entry which is preliminary data.</text>
</comment>
<dbReference type="PANTHER" id="PTHR23416">
    <property type="entry name" value="SIALIC ACID SYNTHASE-RELATED"/>
    <property type="match status" value="1"/>
</dbReference>
<keyword evidence="4" id="KW-1185">Reference proteome</keyword>
<dbReference type="Pfam" id="PF00132">
    <property type="entry name" value="Hexapep"/>
    <property type="match status" value="1"/>
</dbReference>
<dbReference type="EMBL" id="PVLF01000002">
    <property type="protein sequence ID" value="PRH83407.1"/>
    <property type="molecule type" value="Genomic_DNA"/>
</dbReference>
<dbReference type="RefSeq" id="WP_106989286.1">
    <property type="nucleotide sequence ID" value="NZ_KZ679084.1"/>
</dbReference>
<evidence type="ECO:0000313" key="3">
    <source>
        <dbReference type="EMBL" id="PRH83407.1"/>
    </source>
</evidence>
<dbReference type="PANTHER" id="PTHR23416:SF23">
    <property type="entry name" value="ACETYLTRANSFERASE C18B11.09C-RELATED"/>
    <property type="match status" value="1"/>
</dbReference>
<dbReference type="AlphaFoldDB" id="A0A2P6MBP3"/>
<dbReference type="Gene3D" id="2.160.10.10">
    <property type="entry name" value="Hexapeptide repeat proteins"/>
    <property type="match status" value="1"/>
</dbReference>
<evidence type="ECO:0000313" key="4">
    <source>
        <dbReference type="Proteomes" id="UP000241736"/>
    </source>
</evidence>
<dbReference type="SUPFAM" id="SSF51161">
    <property type="entry name" value="Trimeric LpxA-like enzymes"/>
    <property type="match status" value="1"/>
</dbReference>
<evidence type="ECO:0008006" key="5">
    <source>
        <dbReference type="Google" id="ProtNLM"/>
    </source>
</evidence>
<dbReference type="InterPro" id="IPR001451">
    <property type="entry name" value="Hexapep"/>
</dbReference>
<evidence type="ECO:0000256" key="2">
    <source>
        <dbReference type="ARBA" id="ARBA00022679"/>
    </source>
</evidence>
<proteinExistence type="inferred from homology"/>
<gene>
    <name evidence="3" type="ORF">C6N40_01795</name>
</gene>
<dbReference type="GO" id="GO:0008374">
    <property type="term" value="F:O-acyltransferase activity"/>
    <property type="evidence" value="ECO:0007669"/>
    <property type="project" value="TreeGrafter"/>
</dbReference>
<name>A0A2P6MBP3_9GAMM</name>
<dbReference type="CDD" id="cd04647">
    <property type="entry name" value="LbH_MAT_like"/>
    <property type="match status" value="1"/>
</dbReference>
<keyword evidence="2" id="KW-0808">Transferase</keyword>